<proteinExistence type="predicted"/>
<feature type="region of interest" description="Disordered" evidence="11">
    <location>
        <begin position="73"/>
        <end position="107"/>
    </location>
</feature>
<dbReference type="Pfam" id="PF02424">
    <property type="entry name" value="ApbE"/>
    <property type="match status" value="1"/>
</dbReference>
<evidence type="ECO:0000256" key="6">
    <source>
        <dbReference type="ARBA" id="ARBA00022723"/>
    </source>
</evidence>
<evidence type="ECO:0000256" key="4">
    <source>
        <dbReference type="ARBA" id="ARBA00022630"/>
    </source>
</evidence>
<dbReference type="PANTHER" id="PTHR30040:SF2">
    <property type="entry name" value="FAD:PROTEIN FMN TRANSFERASE"/>
    <property type="match status" value="1"/>
</dbReference>
<keyword evidence="4" id="KW-0285">Flavoprotein</keyword>
<evidence type="ECO:0000313" key="13">
    <source>
        <dbReference type="Proteomes" id="UP001230908"/>
    </source>
</evidence>
<evidence type="ECO:0000256" key="7">
    <source>
        <dbReference type="ARBA" id="ARBA00022827"/>
    </source>
</evidence>
<dbReference type="PANTHER" id="PTHR30040">
    <property type="entry name" value="THIAMINE BIOSYNTHESIS LIPOPROTEIN APBE"/>
    <property type="match status" value="1"/>
</dbReference>
<keyword evidence="7" id="KW-0274">FAD</keyword>
<evidence type="ECO:0000256" key="3">
    <source>
        <dbReference type="ARBA" id="ARBA00016337"/>
    </source>
</evidence>
<evidence type="ECO:0000313" key="12">
    <source>
        <dbReference type="EMBL" id="MDQ7908845.1"/>
    </source>
</evidence>
<evidence type="ECO:0000256" key="8">
    <source>
        <dbReference type="ARBA" id="ARBA00022842"/>
    </source>
</evidence>
<dbReference type="InterPro" id="IPR003374">
    <property type="entry name" value="ApbE-like_sf"/>
</dbReference>
<keyword evidence="5 12" id="KW-0808">Transferase</keyword>
<evidence type="ECO:0000256" key="9">
    <source>
        <dbReference type="ARBA" id="ARBA00031306"/>
    </source>
</evidence>
<keyword evidence="6" id="KW-0479">Metal-binding</keyword>
<evidence type="ECO:0000256" key="10">
    <source>
        <dbReference type="ARBA" id="ARBA00048540"/>
    </source>
</evidence>
<dbReference type="EC" id="2.7.1.180" evidence="2"/>
<protein>
    <recommendedName>
        <fullName evidence="3">FAD:protein FMN transferase</fullName>
        <ecNumber evidence="2">2.7.1.180</ecNumber>
    </recommendedName>
    <alternativeName>
        <fullName evidence="9">Flavin transferase</fullName>
    </alternativeName>
</protein>
<dbReference type="Gene3D" id="3.10.520.10">
    <property type="entry name" value="ApbE-like domains"/>
    <property type="match status" value="1"/>
</dbReference>
<dbReference type="InterPro" id="IPR024932">
    <property type="entry name" value="ApbE"/>
</dbReference>
<dbReference type="SUPFAM" id="SSF143631">
    <property type="entry name" value="ApbE-like"/>
    <property type="match status" value="1"/>
</dbReference>
<comment type="caution">
    <text evidence="12">The sequence shown here is derived from an EMBL/GenBank/DDBJ whole genome shotgun (WGS) entry which is preliminary data.</text>
</comment>
<comment type="cofactor">
    <cofactor evidence="1">
        <name>Mg(2+)</name>
        <dbReference type="ChEBI" id="CHEBI:18420"/>
    </cofactor>
</comment>
<dbReference type="GO" id="GO:0016740">
    <property type="term" value="F:transferase activity"/>
    <property type="evidence" value="ECO:0007669"/>
    <property type="project" value="UniProtKB-KW"/>
</dbReference>
<dbReference type="Proteomes" id="UP001230908">
    <property type="component" value="Unassembled WGS sequence"/>
</dbReference>
<comment type="catalytic activity">
    <reaction evidence="10">
        <text>L-threonyl-[protein] + FAD = FMN-L-threonyl-[protein] + AMP + H(+)</text>
        <dbReference type="Rhea" id="RHEA:36847"/>
        <dbReference type="Rhea" id="RHEA-COMP:11060"/>
        <dbReference type="Rhea" id="RHEA-COMP:11061"/>
        <dbReference type="ChEBI" id="CHEBI:15378"/>
        <dbReference type="ChEBI" id="CHEBI:30013"/>
        <dbReference type="ChEBI" id="CHEBI:57692"/>
        <dbReference type="ChEBI" id="CHEBI:74257"/>
        <dbReference type="ChEBI" id="CHEBI:456215"/>
        <dbReference type="EC" id="2.7.1.180"/>
    </reaction>
</comment>
<keyword evidence="8" id="KW-0460">Magnesium</keyword>
<keyword evidence="13" id="KW-1185">Reference proteome</keyword>
<feature type="compositionally biased region" description="Low complexity" evidence="11">
    <location>
        <begin position="196"/>
        <end position="236"/>
    </location>
</feature>
<gene>
    <name evidence="12" type="ORF">RB614_30360</name>
</gene>
<dbReference type="EMBL" id="JAVHUY010000034">
    <property type="protein sequence ID" value="MDQ7908845.1"/>
    <property type="molecule type" value="Genomic_DNA"/>
</dbReference>
<feature type="region of interest" description="Disordered" evidence="11">
    <location>
        <begin position="183"/>
        <end position="236"/>
    </location>
</feature>
<evidence type="ECO:0000256" key="11">
    <source>
        <dbReference type="SAM" id="MobiDB-lite"/>
    </source>
</evidence>
<evidence type="ECO:0000256" key="5">
    <source>
        <dbReference type="ARBA" id="ARBA00022679"/>
    </source>
</evidence>
<evidence type="ECO:0000256" key="2">
    <source>
        <dbReference type="ARBA" id="ARBA00011955"/>
    </source>
</evidence>
<name>A0ABU0ZPA6_9ACTN</name>
<reference evidence="12 13" key="1">
    <citation type="submission" date="2023-08" db="EMBL/GenBank/DDBJ databases">
        <title>Phytohabitans sansha sp. nov., isolated from marine sediment.</title>
        <authorList>
            <person name="Zhao Y."/>
            <person name="Yi K."/>
        </authorList>
    </citation>
    <scope>NUCLEOTIDE SEQUENCE [LARGE SCALE GENOMIC DNA]</scope>
    <source>
        <strain evidence="12 13">ZYX-F-186</strain>
    </source>
</reference>
<sequence>MTDPAVARRARRLVSREVAAANTALTRELPRVTLAAGRPVHLSPVLADLVRAALDAAALTDGAVDPTVGTALLRSGARPPARGPASQPPRRSAWQPPRGSARPAARDSAWLPACGSAVGVLETRRHTWRDVQLDAGWLTLPHDVVLDLNATAPARTADRCAALVAARYGVGAMVAVGGDVATAGPTRPSPHPDGWPLPASASPATAGTSPTATRGSPATAGTAPTATGGWPTAASGWPTAASGWPTAASGWPTAASGWPTAASGWPTAASGWPATGGWLATTGASPTAAGGWPAAMRAAAARGWPAAVRGWPAAVRAWPAAVRGRPAAVRGRPAGCGGSPAVLPAGRALGTSRSALVEPLTGLPAPQTGRAVVVEAADALTASALATAVSLRPETPIPQTTTVRRSSAP</sequence>
<dbReference type="RefSeq" id="WP_308716113.1">
    <property type="nucleotide sequence ID" value="NZ_JAVHUY010000034.1"/>
</dbReference>
<organism evidence="12 13">
    <name type="scientific">Phytohabitans maris</name>
    <dbReference type="NCBI Taxonomy" id="3071409"/>
    <lineage>
        <taxon>Bacteria</taxon>
        <taxon>Bacillati</taxon>
        <taxon>Actinomycetota</taxon>
        <taxon>Actinomycetes</taxon>
        <taxon>Micromonosporales</taxon>
        <taxon>Micromonosporaceae</taxon>
    </lineage>
</organism>
<accession>A0ABU0ZPA6</accession>
<evidence type="ECO:0000256" key="1">
    <source>
        <dbReference type="ARBA" id="ARBA00001946"/>
    </source>
</evidence>